<evidence type="ECO:0000256" key="6">
    <source>
        <dbReference type="ARBA" id="ARBA00022857"/>
    </source>
</evidence>
<evidence type="ECO:0000256" key="11">
    <source>
        <dbReference type="PIRSR" id="PIRSR000193-1"/>
    </source>
</evidence>
<dbReference type="UniPathway" id="UPA00098">
    <property type="reaction ID" value="UER00361"/>
</dbReference>
<dbReference type="InterPro" id="IPR000304">
    <property type="entry name" value="Pyrroline-COOH_reductase"/>
</dbReference>
<comment type="subcellular location">
    <subcellularLocation>
        <location evidence="1 9">Cytoplasm</location>
    </subcellularLocation>
</comment>
<gene>
    <name evidence="9 15" type="primary">proC</name>
    <name evidence="15" type="ORF">BGLFYP119_02049</name>
</gene>
<dbReference type="FunFam" id="1.10.3730.10:FF:000001">
    <property type="entry name" value="Pyrroline-5-carboxylate reductase"/>
    <property type="match status" value="1"/>
</dbReference>
<name>A0A6N2UKV8_9FIRM</name>
<dbReference type="RefSeq" id="WP_156354510.1">
    <property type="nucleotide sequence ID" value="NZ_CACRST010000018.1"/>
</dbReference>
<dbReference type="InterPro" id="IPR036291">
    <property type="entry name" value="NAD(P)-bd_dom_sf"/>
</dbReference>
<dbReference type="SUPFAM" id="SSF51735">
    <property type="entry name" value="NAD(P)-binding Rossmann-fold domains"/>
    <property type="match status" value="1"/>
</dbReference>
<keyword evidence="4 9" id="KW-0028">Amino-acid biosynthesis</keyword>
<keyword evidence="7 9" id="KW-0560">Oxidoreductase</keyword>
<dbReference type="GO" id="GO:0055129">
    <property type="term" value="P:L-proline biosynthetic process"/>
    <property type="evidence" value="ECO:0007669"/>
    <property type="project" value="UniProtKB-UniRule"/>
</dbReference>
<dbReference type="NCBIfam" id="TIGR00112">
    <property type="entry name" value="proC"/>
    <property type="match status" value="1"/>
</dbReference>
<dbReference type="GO" id="GO:0005737">
    <property type="term" value="C:cytoplasm"/>
    <property type="evidence" value="ECO:0007669"/>
    <property type="project" value="UniProtKB-SubCell"/>
</dbReference>
<evidence type="ECO:0000313" key="15">
    <source>
        <dbReference type="EMBL" id="VYT15876.1"/>
    </source>
</evidence>
<dbReference type="InterPro" id="IPR053790">
    <property type="entry name" value="P5CR-like_CS"/>
</dbReference>
<dbReference type="Gene3D" id="1.10.3730.10">
    <property type="entry name" value="ProC C-terminal domain-like"/>
    <property type="match status" value="1"/>
</dbReference>
<keyword evidence="6 9" id="KW-0521">NADP</keyword>
<dbReference type="PIRSF" id="PIRSF000193">
    <property type="entry name" value="Pyrrol-5-carb_rd"/>
    <property type="match status" value="1"/>
</dbReference>
<dbReference type="GO" id="GO:0004735">
    <property type="term" value="F:pyrroline-5-carboxylate reductase activity"/>
    <property type="evidence" value="ECO:0007669"/>
    <property type="project" value="UniProtKB-UniRule"/>
</dbReference>
<dbReference type="Pfam" id="PF03807">
    <property type="entry name" value="F420_oxidored"/>
    <property type="match status" value="1"/>
</dbReference>
<dbReference type="EMBL" id="CACRST010000018">
    <property type="protein sequence ID" value="VYT15876.1"/>
    <property type="molecule type" value="Genomic_DNA"/>
</dbReference>
<feature type="binding site" evidence="11">
    <location>
        <begin position="6"/>
        <end position="11"/>
    </location>
    <ligand>
        <name>NADP(+)</name>
        <dbReference type="ChEBI" id="CHEBI:58349"/>
    </ligand>
</feature>
<dbReference type="InterPro" id="IPR028939">
    <property type="entry name" value="P5C_Rdtase_cat_N"/>
</dbReference>
<comment type="similarity">
    <text evidence="2 9 12">Belongs to the pyrroline-5-carboxylate reductase family.</text>
</comment>
<comment type="pathway">
    <text evidence="9 12">Amino-acid biosynthesis; L-proline biosynthesis; L-proline from L-glutamate 5-semialdehyde: step 1/1.</text>
</comment>
<dbReference type="PANTHER" id="PTHR11645">
    <property type="entry name" value="PYRROLINE-5-CARBOXYLATE REDUCTASE"/>
    <property type="match status" value="1"/>
</dbReference>
<comment type="catalytic activity">
    <reaction evidence="9">
        <text>L-proline + NAD(+) = (S)-1-pyrroline-5-carboxylate + NADH + 2 H(+)</text>
        <dbReference type="Rhea" id="RHEA:14105"/>
        <dbReference type="ChEBI" id="CHEBI:15378"/>
        <dbReference type="ChEBI" id="CHEBI:17388"/>
        <dbReference type="ChEBI" id="CHEBI:57540"/>
        <dbReference type="ChEBI" id="CHEBI:57945"/>
        <dbReference type="ChEBI" id="CHEBI:60039"/>
        <dbReference type="EC" id="1.5.1.2"/>
    </reaction>
</comment>
<evidence type="ECO:0000256" key="9">
    <source>
        <dbReference type="HAMAP-Rule" id="MF_01925"/>
    </source>
</evidence>
<feature type="domain" description="Pyrroline-5-carboxylate reductase catalytic N-terminal" evidence="13">
    <location>
        <begin position="2"/>
        <end position="94"/>
    </location>
</feature>
<accession>A0A6N2UKV8</accession>
<evidence type="ECO:0000256" key="7">
    <source>
        <dbReference type="ARBA" id="ARBA00023002"/>
    </source>
</evidence>
<sequence>MKIGFIGCGNMASAMIGGILKKGIVKKEEILVSNLTEEGSRRSRERLGVETTLDNREVASKAEILFLAVKPQFYEDVLCEVRDLLTDKQILVGIAPGKTMKWLEDTCKRPMKVVRLMPNTPAQVGEGMTAGCCNENVTEEEAGRIAEIAGSFGRFEFVPERLMDAFSAVCGCSPAYVFMLIEAMADAAVAQGLPRSQSYSFAAQAVMGSAKMVLETGKHPGELKDMVCSPAGSTIEGLRILEKEGFRSAVFEALTGAAEKGKRL</sequence>
<dbReference type="SUPFAM" id="SSF48179">
    <property type="entry name" value="6-phosphogluconate dehydrogenase C-terminal domain-like"/>
    <property type="match status" value="1"/>
</dbReference>
<feature type="binding site" evidence="11">
    <location>
        <begin position="68"/>
        <end position="71"/>
    </location>
    <ligand>
        <name>NADP(+)</name>
        <dbReference type="ChEBI" id="CHEBI:58349"/>
    </ligand>
</feature>
<comment type="function">
    <text evidence="8 9">Catalyzes the reduction of 1-pyrroline-5-carboxylate (PCA) to L-proline.</text>
</comment>
<dbReference type="PANTHER" id="PTHR11645:SF0">
    <property type="entry name" value="PYRROLINE-5-CARBOXYLATE REDUCTASE 3"/>
    <property type="match status" value="1"/>
</dbReference>
<evidence type="ECO:0000256" key="12">
    <source>
        <dbReference type="RuleBase" id="RU003903"/>
    </source>
</evidence>
<reference evidence="15" key="1">
    <citation type="submission" date="2019-11" db="EMBL/GenBank/DDBJ databases">
        <authorList>
            <person name="Feng L."/>
        </authorList>
    </citation>
    <scope>NUCLEOTIDE SEQUENCE</scope>
    <source>
        <strain evidence="15">BgluceraseaLFYP119</strain>
    </source>
</reference>
<evidence type="ECO:0000256" key="8">
    <source>
        <dbReference type="ARBA" id="ARBA00058118"/>
    </source>
</evidence>
<dbReference type="AlphaFoldDB" id="A0A6N2UKV8"/>
<evidence type="ECO:0000256" key="4">
    <source>
        <dbReference type="ARBA" id="ARBA00022605"/>
    </source>
</evidence>
<keyword evidence="5 9" id="KW-0641">Proline biosynthesis</keyword>
<evidence type="ECO:0000256" key="10">
    <source>
        <dbReference type="NCBIfam" id="TIGR00112"/>
    </source>
</evidence>
<feature type="binding site" evidence="11">
    <location>
        <position position="55"/>
    </location>
    <ligand>
        <name>NADPH</name>
        <dbReference type="ChEBI" id="CHEBI:57783"/>
    </ligand>
</feature>
<organism evidence="15">
    <name type="scientific">Blautia glucerasea</name>
    <dbReference type="NCBI Taxonomy" id="536633"/>
    <lineage>
        <taxon>Bacteria</taxon>
        <taxon>Bacillati</taxon>
        <taxon>Bacillota</taxon>
        <taxon>Clostridia</taxon>
        <taxon>Lachnospirales</taxon>
        <taxon>Lachnospiraceae</taxon>
        <taxon>Blautia</taxon>
    </lineage>
</organism>
<evidence type="ECO:0000256" key="1">
    <source>
        <dbReference type="ARBA" id="ARBA00004496"/>
    </source>
</evidence>
<proteinExistence type="inferred from homology"/>
<dbReference type="Pfam" id="PF14748">
    <property type="entry name" value="P5CR_dimer"/>
    <property type="match status" value="1"/>
</dbReference>
<evidence type="ECO:0000256" key="2">
    <source>
        <dbReference type="ARBA" id="ARBA00005525"/>
    </source>
</evidence>
<dbReference type="InterPro" id="IPR008927">
    <property type="entry name" value="6-PGluconate_DH-like_C_sf"/>
</dbReference>
<dbReference type="Gene3D" id="3.40.50.720">
    <property type="entry name" value="NAD(P)-binding Rossmann-like Domain"/>
    <property type="match status" value="1"/>
</dbReference>
<dbReference type="HAMAP" id="MF_01925">
    <property type="entry name" value="P5C_reductase"/>
    <property type="match status" value="1"/>
</dbReference>
<protein>
    <recommendedName>
        <fullName evidence="9 10">Pyrroline-5-carboxylate reductase</fullName>
        <shortName evidence="9">P5C reductase</shortName>
        <shortName evidence="9">P5CR</shortName>
        <ecNumber evidence="9 10">1.5.1.2</ecNumber>
    </recommendedName>
    <alternativeName>
        <fullName evidence="9">PCA reductase</fullName>
    </alternativeName>
</protein>
<evidence type="ECO:0000256" key="3">
    <source>
        <dbReference type="ARBA" id="ARBA00022490"/>
    </source>
</evidence>
<comment type="catalytic activity">
    <reaction evidence="9 12">
        <text>L-proline + NADP(+) = (S)-1-pyrroline-5-carboxylate + NADPH + 2 H(+)</text>
        <dbReference type="Rhea" id="RHEA:14109"/>
        <dbReference type="ChEBI" id="CHEBI:15378"/>
        <dbReference type="ChEBI" id="CHEBI:17388"/>
        <dbReference type="ChEBI" id="CHEBI:57783"/>
        <dbReference type="ChEBI" id="CHEBI:58349"/>
        <dbReference type="ChEBI" id="CHEBI:60039"/>
        <dbReference type="EC" id="1.5.1.2"/>
    </reaction>
</comment>
<dbReference type="PROSITE" id="PS00521">
    <property type="entry name" value="P5CR"/>
    <property type="match status" value="1"/>
</dbReference>
<keyword evidence="3 9" id="KW-0963">Cytoplasm</keyword>
<evidence type="ECO:0000259" key="14">
    <source>
        <dbReference type="Pfam" id="PF14748"/>
    </source>
</evidence>
<dbReference type="FunFam" id="3.40.50.720:FF:000190">
    <property type="entry name" value="Pyrroline-5-carboxylate reductase"/>
    <property type="match status" value="1"/>
</dbReference>
<feature type="domain" description="Pyrroline-5-carboxylate reductase dimerisation" evidence="14">
    <location>
        <begin position="160"/>
        <end position="263"/>
    </location>
</feature>
<dbReference type="EC" id="1.5.1.2" evidence="9 10"/>
<dbReference type="InterPro" id="IPR029036">
    <property type="entry name" value="P5CR_dimer"/>
</dbReference>
<evidence type="ECO:0000256" key="5">
    <source>
        <dbReference type="ARBA" id="ARBA00022650"/>
    </source>
</evidence>
<evidence type="ECO:0000259" key="13">
    <source>
        <dbReference type="Pfam" id="PF03807"/>
    </source>
</evidence>